<name>A0A6M6JQN8_9PSEU</name>
<protein>
    <submittedName>
        <fullName evidence="1">Uncharacterized protein</fullName>
    </submittedName>
</protein>
<dbReference type="Proteomes" id="UP000505377">
    <property type="component" value="Chromosome"/>
</dbReference>
<reference evidence="1 2" key="1">
    <citation type="submission" date="2020-05" db="EMBL/GenBank/DDBJ databases">
        <authorList>
            <person name="Mo P."/>
        </authorList>
    </citation>
    <scope>NUCLEOTIDE SEQUENCE [LARGE SCALE GENOMIC DNA]</scope>
    <source>
        <strain evidence="1 2">Gen01</strain>
    </source>
</reference>
<dbReference type="KEGG" id="pbro:HOP40_26735"/>
<organism evidence="1 2">
    <name type="scientific">Pseudonocardia broussonetiae</name>
    <dbReference type="NCBI Taxonomy" id="2736640"/>
    <lineage>
        <taxon>Bacteria</taxon>
        <taxon>Bacillati</taxon>
        <taxon>Actinomycetota</taxon>
        <taxon>Actinomycetes</taxon>
        <taxon>Pseudonocardiales</taxon>
        <taxon>Pseudonocardiaceae</taxon>
        <taxon>Pseudonocardia</taxon>
    </lineage>
</organism>
<keyword evidence="2" id="KW-1185">Reference proteome</keyword>
<proteinExistence type="predicted"/>
<evidence type="ECO:0000313" key="1">
    <source>
        <dbReference type="EMBL" id="QJY48932.1"/>
    </source>
</evidence>
<dbReference type="AlphaFoldDB" id="A0A6M6JQN8"/>
<dbReference type="RefSeq" id="WP_172163541.1">
    <property type="nucleotide sequence ID" value="NZ_CP053564.1"/>
</dbReference>
<gene>
    <name evidence="1" type="ORF">HOP40_26735</name>
</gene>
<dbReference type="EMBL" id="CP053564">
    <property type="protein sequence ID" value="QJY48932.1"/>
    <property type="molecule type" value="Genomic_DNA"/>
</dbReference>
<evidence type="ECO:0000313" key="2">
    <source>
        <dbReference type="Proteomes" id="UP000505377"/>
    </source>
</evidence>
<sequence length="188" mass="19503">MPHFLVSGIGELAAKVAAELRGHGHTAVEVDDIGDVPRACVEAGAAAFDGYVQLPATFTVSGSNAVDRVHHFFADGVLARFPAMTAALPALRPGSRITFVMGVLPPEVSTDDDVAARSALVRVLGHAARADGPPDLRVSVLGSGASPQEIALTALGRQPEWEALTAGFSGGSYADWRVELLGMMSAEM</sequence>
<accession>A0A6M6JQN8</accession>